<gene>
    <name evidence="2" type="ORF">MAM_04131</name>
</gene>
<evidence type="ECO:0000313" key="3">
    <source>
        <dbReference type="Proteomes" id="UP000030816"/>
    </source>
</evidence>
<dbReference type="RefSeq" id="XP_040678808.1">
    <property type="nucleotide sequence ID" value="XM_040822929.1"/>
</dbReference>
<dbReference type="GO" id="GO:0005737">
    <property type="term" value="C:cytoplasm"/>
    <property type="evidence" value="ECO:0007669"/>
    <property type="project" value="TreeGrafter"/>
</dbReference>
<dbReference type="Gene3D" id="2.130.10.30">
    <property type="entry name" value="Regulator of chromosome condensation 1/beta-lactamase-inhibitor protein II"/>
    <property type="match status" value="1"/>
</dbReference>
<feature type="repeat" description="RCC1" evidence="1">
    <location>
        <begin position="263"/>
        <end position="317"/>
    </location>
</feature>
<accession>A0A0B2WWH0</accession>
<dbReference type="PANTHER" id="PTHR45982">
    <property type="entry name" value="REGULATOR OF CHROMOSOME CONDENSATION"/>
    <property type="match status" value="1"/>
</dbReference>
<sequence length="320" mass="34176">MYAAGFNAWNQLCFAPRPQNDIEPEDLSTFTKVLHDDHLGRPRPGLHYTLVRGHAGYHCAGFGVQTASEGDFRHSYEACLASNGLTLTFGPPRTAARITNASPELNQHTLTVYPCYRDFVSKSNSTSWPCDSQVQEVAAFAAGFIILYKNGNVATMGDPRYQDCLAREITSDEPASEPGLVPDLIDLGEPIKHVTAGGYCLAALTESGSIYIWGQKFSGSRQSGHSAFADLCDVPNYLGVDGDKDVQDVALGDSHAIALTTDGTVYVMGRNDNGQLGLGQGVNMDAKTWTKVGLGISADQVVGVAAGPKSSFILTAPRIA</sequence>
<evidence type="ECO:0000256" key="1">
    <source>
        <dbReference type="PROSITE-ProRule" id="PRU00235"/>
    </source>
</evidence>
<dbReference type="InterPro" id="IPR051553">
    <property type="entry name" value="Ran_GTPase-activating"/>
</dbReference>
<protein>
    <submittedName>
        <fullName evidence="2">Regulator of chromosome condensation/beta-lactamase-inhibitor protein II</fullName>
    </submittedName>
</protein>
<dbReference type="PROSITE" id="PS50012">
    <property type="entry name" value="RCC1_3"/>
    <property type="match status" value="2"/>
</dbReference>
<dbReference type="EMBL" id="AZHE01000009">
    <property type="protein sequence ID" value="KHN97742.1"/>
    <property type="molecule type" value="Genomic_DNA"/>
</dbReference>
<dbReference type="InterPro" id="IPR009091">
    <property type="entry name" value="RCC1/BLIP-II"/>
</dbReference>
<organism evidence="2 3">
    <name type="scientific">Metarhizium album (strain ARSEF 1941)</name>
    <dbReference type="NCBI Taxonomy" id="1081103"/>
    <lineage>
        <taxon>Eukaryota</taxon>
        <taxon>Fungi</taxon>
        <taxon>Dikarya</taxon>
        <taxon>Ascomycota</taxon>
        <taxon>Pezizomycotina</taxon>
        <taxon>Sordariomycetes</taxon>
        <taxon>Hypocreomycetidae</taxon>
        <taxon>Hypocreales</taxon>
        <taxon>Clavicipitaceae</taxon>
        <taxon>Metarhizium</taxon>
    </lineage>
</organism>
<dbReference type="AlphaFoldDB" id="A0A0B2WWH0"/>
<dbReference type="STRING" id="1081103.A0A0B2WWH0"/>
<dbReference type="Pfam" id="PF13540">
    <property type="entry name" value="RCC1_2"/>
    <property type="match status" value="1"/>
</dbReference>
<dbReference type="HOGENOM" id="CLU_046009_1_0_1"/>
<dbReference type="PANTHER" id="PTHR45982:SF1">
    <property type="entry name" value="REGULATOR OF CHROMOSOME CONDENSATION"/>
    <property type="match status" value="1"/>
</dbReference>
<proteinExistence type="predicted"/>
<dbReference type="GO" id="GO:0005085">
    <property type="term" value="F:guanyl-nucleotide exchange factor activity"/>
    <property type="evidence" value="ECO:0007669"/>
    <property type="project" value="TreeGrafter"/>
</dbReference>
<dbReference type="OrthoDB" id="5370059at2759"/>
<evidence type="ECO:0000313" key="2">
    <source>
        <dbReference type="EMBL" id="KHN97742.1"/>
    </source>
</evidence>
<dbReference type="Proteomes" id="UP000030816">
    <property type="component" value="Unassembled WGS sequence"/>
</dbReference>
<comment type="caution">
    <text evidence="2">The sequence shown here is derived from an EMBL/GenBank/DDBJ whole genome shotgun (WGS) entry which is preliminary data.</text>
</comment>
<feature type="repeat" description="RCC1" evidence="1">
    <location>
        <begin position="208"/>
        <end position="262"/>
    </location>
</feature>
<dbReference type="GeneID" id="63738586"/>
<dbReference type="SUPFAM" id="SSF50985">
    <property type="entry name" value="RCC1/BLIP-II"/>
    <property type="match status" value="1"/>
</dbReference>
<reference evidence="2 3" key="1">
    <citation type="journal article" date="2014" name="Proc. Natl. Acad. Sci. U.S.A.">
        <title>Trajectory and genomic determinants of fungal-pathogen speciation and host adaptation.</title>
        <authorList>
            <person name="Hu X."/>
            <person name="Xiao G."/>
            <person name="Zheng P."/>
            <person name="Shang Y."/>
            <person name="Su Y."/>
            <person name="Zhang X."/>
            <person name="Liu X."/>
            <person name="Zhan S."/>
            <person name="St Leger R.J."/>
            <person name="Wang C."/>
        </authorList>
    </citation>
    <scope>NUCLEOTIDE SEQUENCE [LARGE SCALE GENOMIC DNA]</scope>
    <source>
        <strain evidence="2 3">ARSEF 1941</strain>
    </source>
</reference>
<name>A0A0B2WWH0_METAS</name>
<dbReference type="InterPro" id="IPR000408">
    <property type="entry name" value="Reg_chr_condens"/>
</dbReference>
<keyword evidence="3" id="KW-1185">Reference proteome</keyword>